<gene>
    <name evidence="1" type="ORF">GA0070604_1665</name>
</gene>
<evidence type="ECO:0000313" key="2">
    <source>
        <dbReference type="Proteomes" id="UP000199696"/>
    </source>
</evidence>
<dbReference type="AlphaFoldDB" id="A0A1C6U2J9"/>
<keyword evidence="2" id="KW-1185">Reference proteome</keyword>
<sequence length="57" mass="6402">MGVGWPYGIPRWLSMYRFCDRAVLRGENFQAGQLRRVQTGAARATVSVDQTTATVKQ</sequence>
<accession>A0A1C6U2J9</accession>
<organism evidence="1 2">
    <name type="scientific">Micromonospora eburnea</name>
    <dbReference type="NCBI Taxonomy" id="227316"/>
    <lineage>
        <taxon>Bacteria</taxon>
        <taxon>Bacillati</taxon>
        <taxon>Actinomycetota</taxon>
        <taxon>Actinomycetes</taxon>
        <taxon>Micromonosporales</taxon>
        <taxon>Micromonosporaceae</taxon>
        <taxon>Micromonospora</taxon>
    </lineage>
</organism>
<evidence type="ECO:0000313" key="1">
    <source>
        <dbReference type="EMBL" id="SCL48276.1"/>
    </source>
</evidence>
<reference evidence="2" key="1">
    <citation type="submission" date="2016-06" db="EMBL/GenBank/DDBJ databases">
        <authorList>
            <person name="Varghese N."/>
            <person name="Submissions Spin"/>
        </authorList>
    </citation>
    <scope>NUCLEOTIDE SEQUENCE [LARGE SCALE GENOMIC DNA]</scope>
    <source>
        <strain evidence="2">DSM 44814</strain>
    </source>
</reference>
<proteinExistence type="predicted"/>
<name>A0A1C6U2J9_9ACTN</name>
<dbReference type="EMBL" id="FMHY01000002">
    <property type="protein sequence ID" value="SCL48276.1"/>
    <property type="molecule type" value="Genomic_DNA"/>
</dbReference>
<dbReference type="Proteomes" id="UP000199696">
    <property type="component" value="Unassembled WGS sequence"/>
</dbReference>
<protein>
    <submittedName>
        <fullName evidence="1">Uncharacterized protein</fullName>
    </submittedName>
</protein>